<feature type="compositionally biased region" description="Basic residues" evidence="2">
    <location>
        <begin position="103"/>
        <end position="112"/>
    </location>
</feature>
<dbReference type="InterPro" id="IPR023780">
    <property type="entry name" value="Chromo_domain"/>
</dbReference>
<feature type="region of interest" description="Disordered" evidence="2">
    <location>
        <begin position="645"/>
        <end position="695"/>
    </location>
</feature>
<dbReference type="STRING" id="1447883.A0A2B7Y9X1"/>
<feature type="compositionally biased region" description="Polar residues" evidence="2">
    <location>
        <begin position="1044"/>
        <end position="1063"/>
    </location>
</feature>
<feature type="region of interest" description="Disordered" evidence="2">
    <location>
        <begin position="72"/>
        <end position="330"/>
    </location>
</feature>
<feature type="region of interest" description="Disordered" evidence="2">
    <location>
        <begin position="1016"/>
        <end position="1079"/>
    </location>
</feature>
<evidence type="ECO:0000256" key="1">
    <source>
        <dbReference type="ARBA" id="ARBA00011353"/>
    </source>
</evidence>
<dbReference type="OrthoDB" id="1918685at2759"/>
<evidence type="ECO:0000259" key="3">
    <source>
        <dbReference type="PROSITE" id="PS50013"/>
    </source>
</evidence>
<feature type="compositionally biased region" description="Basic and acidic residues" evidence="2">
    <location>
        <begin position="87"/>
        <end position="102"/>
    </location>
</feature>
<feature type="compositionally biased region" description="Basic residues" evidence="2">
    <location>
        <begin position="164"/>
        <end position="176"/>
    </location>
</feature>
<dbReference type="EMBL" id="PDNA01000062">
    <property type="protein sequence ID" value="PGH17718.1"/>
    <property type="molecule type" value="Genomic_DNA"/>
</dbReference>
<dbReference type="InterPro" id="IPR000953">
    <property type="entry name" value="Chromo/chromo_shadow_dom"/>
</dbReference>
<dbReference type="AlphaFoldDB" id="A0A2B7Y9X1"/>
<feature type="compositionally biased region" description="Low complexity" evidence="2">
    <location>
        <begin position="1017"/>
        <end position="1043"/>
    </location>
</feature>
<feature type="compositionally biased region" description="Polar residues" evidence="2">
    <location>
        <begin position="182"/>
        <end position="195"/>
    </location>
</feature>
<dbReference type="PROSITE" id="PS50013">
    <property type="entry name" value="CHROMO_2"/>
    <property type="match status" value="1"/>
</dbReference>
<feature type="region of interest" description="Disordered" evidence="2">
    <location>
        <begin position="388"/>
        <end position="473"/>
    </location>
</feature>
<feature type="compositionally biased region" description="Low complexity" evidence="2">
    <location>
        <begin position="279"/>
        <end position="291"/>
    </location>
</feature>
<evidence type="ECO:0000313" key="5">
    <source>
        <dbReference type="Proteomes" id="UP000224634"/>
    </source>
</evidence>
<protein>
    <recommendedName>
        <fullName evidence="3">Chromo domain-containing protein</fullName>
    </recommendedName>
</protein>
<dbReference type="Proteomes" id="UP000224634">
    <property type="component" value="Unassembled WGS sequence"/>
</dbReference>
<name>A0A2B7Y9X1_POLH7</name>
<dbReference type="GO" id="GO:0006338">
    <property type="term" value="P:chromatin remodeling"/>
    <property type="evidence" value="ECO:0007669"/>
    <property type="project" value="UniProtKB-ARBA"/>
</dbReference>
<feature type="compositionally biased region" description="Low complexity" evidence="2">
    <location>
        <begin position="234"/>
        <end position="257"/>
    </location>
</feature>
<organism evidence="4 5">
    <name type="scientific">Polytolypa hystricis (strain UAMH7299)</name>
    <dbReference type="NCBI Taxonomy" id="1447883"/>
    <lineage>
        <taxon>Eukaryota</taxon>
        <taxon>Fungi</taxon>
        <taxon>Dikarya</taxon>
        <taxon>Ascomycota</taxon>
        <taxon>Pezizomycotina</taxon>
        <taxon>Eurotiomycetes</taxon>
        <taxon>Eurotiomycetidae</taxon>
        <taxon>Onygenales</taxon>
        <taxon>Onygenales incertae sedis</taxon>
        <taxon>Polytolypa</taxon>
    </lineage>
</organism>
<accession>A0A2B7Y9X1</accession>
<dbReference type="Gene3D" id="2.40.50.40">
    <property type="match status" value="1"/>
</dbReference>
<feature type="compositionally biased region" description="Acidic residues" evidence="2">
    <location>
        <begin position="144"/>
        <end position="160"/>
    </location>
</feature>
<evidence type="ECO:0000256" key="2">
    <source>
        <dbReference type="SAM" id="MobiDB-lite"/>
    </source>
</evidence>
<feature type="compositionally biased region" description="Polar residues" evidence="2">
    <location>
        <begin position="292"/>
        <end position="305"/>
    </location>
</feature>
<dbReference type="InterPro" id="IPR016197">
    <property type="entry name" value="Chromo-like_dom_sf"/>
</dbReference>
<keyword evidence="5" id="KW-1185">Reference proteome</keyword>
<dbReference type="CDD" id="cd18966">
    <property type="entry name" value="chromodomain"/>
    <property type="match status" value="1"/>
</dbReference>
<comment type="subunit">
    <text evidence="1">Component of the NuA4 histone acetyltransferase complex.</text>
</comment>
<gene>
    <name evidence="4" type="ORF">AJ80_04726</name>
</gene>
<sequence>MERDDDDISITSTVQSEMQSEYEIDGILDEKIIDGNLMYLVKWTGYPVERSNLEPAESFFNDTTLREWREKRERVARGEEPPFDTDGLLRRQQETEAATADRKARRKAKRIRLGISVAPKPKPEDTEELDESLSERSSDPGDSTADDDGEESESAEDDDLEMKARRRLHHGRRKQQRASGPACSSSVTAINTTENQVKRSDRIGKSGPSRPKLRETATAQSKDKRTALRVHTNTAKPKLPSSSSKPTSPSKQKTAPKLVLHPLFSTFEKPRRSLANSIRQRQQQQQQQQQQADSTNETATSPTNTHFRKLSTKWRYEKASRAERQPDIHQLDLRRPSDWLYPQEKPNLTFPGARRPEDSLFVEQDSPIHVADDDDPEVRPAAESNVSLTRAAGESHSPNLEQRPEIARSLSRRSSLADTSTHVPSSHPPETDAPMVHPSRQHPSLQRRHSETVPTGPRSLDDTGPTPIAKWTGGGRYWNPGEVLVTMQFGPEEKQIGHVRLCGVNFITKKQLVSLKFAKRLDIHFRDTVTMDEYTQLCNTEQDIFANSFRNGGFPHHGHQPNTKFSSGWVIGFQDTSAAVDDMASFLRDNQLVALFYHPTNPTVLVAYPSGVPGWDFFEQGARVPASANLRFIARSALPPIASLQRAPLPQPQPHGTLGHPSIQTHGIPPVASPDADDDVPMNDAPEPQPPRISIDPATVDLVQVFEKDCGVTWDKLSHVNSEKKRTRARSFYVHFPLEFDAEFQLVMKFLEQFNAATFTNHHEGDWTRFTRTISYGTVLFHQNFINYQDMPGLSFLLRQPVNVFNISLLTPIHGVHPPIHLQQLFPHGAVILMTEDFMIHETKVALEWIQWFGDYSRTKSPGTWKMFFRPNVQRWLLELDNTWPDDRVLRMYHAITNLIPDYPPDHTNSFKREDSPDSLDGLTDSIGQIHPFISPSELANYGFRKETDHPNIPSGLTQEERDTDHLVEYFAGWAVMNAHKFRRFVVLHWGKPQPRWQAWTHIEPMNAREFHRTIVKPNPNKKPSSSKNSHSQSHPSRRSSNSEAPLSSSTGEAPRSTTTSTPGVGGHHSPGTPVTSPP</sequence>
<dbReference type="Pfam" id="PF00385">
    <property type="entry name" value="Chromo"/>
    <property type="match status" value="1"/>
</dbReference>
<comment type="caution">
    <text evidence="4">The sequence shown here is derived from an EMBL/GenBank/DDBJ whole genome shotgun (WGS) entry which is preliminary data.</text>
</comment>
<reference evidence="4 5" key="1">
    <citation type="submission" date="2017-10" db="EMBL/GenBank/DDBJ databases">
        <title>Comparative genomics in systemic dimorphic fungi from Ajellomycetaceae.</title>
        <authorList>
            <person name="Munoz J.F."/>
            <person name="Mcewen J.G."/>
            <person name="Clay O.K."/>
            <person name="Cuomo C.A."/>
        </authorList>
    </citation>
    <scope>NUCLEOTIDE SEQUENCE [LARGE SCALE GENOMIC DNA]</scope>
    <source>
        <strain evidence="4 5">UAMH7299</strain>
    </source>
</reference>
<evidence type="ECO:0000313" key="4">
    <source>
        <dbReference type="EMBL" id="PGH17718.1"/>
    </source>
</evidence>
<dbReference type="SUPFAM" id="SSF54160">
    <property type="entry name" value="Chromo domain-like"/>
    <property type="match status" value="1"/>
</dbReference>
<feature type="compositionally biased region" description="Basic and acidic residues" evidence="2">
    <location>
        <begin position="314"/>
        <end position="330"/>
    </location>
</feature>
<proteinExistence type="predicted"/>
<feature type="domain" description="Chromo" evidence="3">
    <location>
        <begin position="22"/>
        <end position="80"/>
    </location>
</feature>